<comment type="caution">
    <text evidence="1">The sequence shown here is derived from an EMBL/GenBank/DDBJ whole genome shotgun (WGS) entry which is preliminary data.</text>
</comment>
<keyword evidence="2" id="KW-1185">Reference proteome</keyword>
<protein>
    <submittedName>
        <fullName evidence="1">Uncharacterized protein</fullName>
    </submittedName>
</protein>
<organism evidence="1 2">
    <name type="scientific">Tenacibaculum vairaonense</name>
    <dbReference type="NCBI Taxonomy" id="3137860"/>
    <lineage>
        <taxon>Bacteria</taxon>
        <taxon>Pseudomonadati</taxon>
        <taxon>Bacteroidota</taxon>
        <taxon>Flavobacteriia</taxon>
        <taxon>Flavobacteriales</taxon>
        <taxon>Flavobacteriaceae</taxon>
        <taxon>Tenacibaculum</taxon>
    </lineage>
</organism>
<proteinExistence type="predicted"/>
<evidence type="ECO:0000313" key="1">
    <source>
        <dbReference type="EMBL" id="CAL2107902.1"/>
    </source>
</evidence>
<dbReference type="Proteomes" id="UP001497602">
    <property type="component" value="Unassembled WGS sequence"/>
</dbReference>
<dbReference type="RefSeq" id="WP_348703116.1">
    <property type="nucleotide sequence ID" value="NZ_CAXIYA010000011.1"/>
</dbReference>
<accession>A0ABM9PQ60</accession>
<dbReference type="EMBL" id="CAXJRC010000042">
    <property type="protein sequence ID" value="CAL2107902.1"/>
    <property type="molecule type" value="Genomic_DNA"/>
</dbReference>
<sequence length="132" mass="15340">MKNTIQNTPVNYCERIFKIEKKKNLIDLSQSLSIVNNKASRLFFEKEAYTLNFSTYHKGIYTQTPIFVTANECIPNEEIKILQKQLGIEIDGCGMYFSILNYSCNFSIQVDPKNSVFIDTPSVKNGYMYFYK</sequence>
<name>A0ABM9PQ60_9FLAO</name>
<reference evidence="1 2" key="1">
    <citation type="submission" date="2024-05" db="EMBL/GenBank/DDBJ databases">
        <authorList>
            <person name="Duchaud E."/>
        </authorList>
    </citation>
    <scope>NUCLEOTIDE SEQUENCE [LARGE SCALE GENOMIC DNA]</scope>
    <source>
        <strain evidence="1">Ena-SAMPLE-TAB-13-05-2024-13:56:06:370-140305</strain>
    </source>
</reference>
<evidence type="ECO:0000313" key="2">
    <source>
        <dbReference type="Proteomes" id="UP001497602"/>
    </source>
</evidence>
<gene>
    <name evidence="1" type="ORF">T190115A13A_50144</name>
</gene>